<dbReference type="InterPro" id="IPR036291">
    <property type="entry name" value="NAD(P)-bd_dom_sf"/>
</dbReference>
<proteinExistence type="inferred from homology"/>
<dbReference type="InterPro" id="IPR028359">
    <property type="entry name" value="UDP_ManNAc/GlcNAc_DH"/>
</dbReference>
<reference evidence="6" key="1">
    <citation type="submission" date="2021-03" db="EMBL/GenBank/DDBJ databases">
        <title>Antimicrobial resistance genes in bacteria isolated from Japanese honey, and their potential for conferring macrolide and lincosamide resistance in the American foulbrood pathogen Paenibacillus larvae.</title>
        <authorList>
            <person name="Okamoto M."/>
            <person name="Kumagai M."/>
            <person name="Kanamori H."/>
            <person name="Takamatsu D."/>
        </authorList>
    </citation>
    <scope>NUCLEOTIDE SEQUENCE</scope>
    <source>
        <strain evidence="6">J27TS8</strain>
    </source>
</reference>
<dbReference type="PANTHER" id="PTHR43491">
    <property type="entry name" value="UDP-N-ACETYL-D-MANNOSAMINE DEHYDROGENASE"/>
    <property type="match status" value="1"/>
</dbReference>
<name>A0A919WGY6_9BACI</name>
<evidence type="ECO:0000313" key="7">
    <source>
        <dbReference type="Proteomes" id="UP000682111"/>
    </source>
</evidence>
<dbReference type="GO" id="GO:0016616">
    <property type="term" value="F:oxidoreductase activity, acting on the CH-OH group of donors, NAD or NADP as acceptor"/>
    <property type="evidence" value="ECO:0007669"/>
    <property type="project" value="InterPro"/>
</dbReference>
<dbReference type="GO" id="GO:0016628">
    <property type="term" value="F:oxidoreductase activity, acting on the CH-CH group of donors, NAD or NADP as acceptor"/>
    <property type="evidence" value="ECO:0007669"/>
    <property type="project" value="InterPro"/>
</dbReference>
<dbReference type="Gene3D" id="3.40.50.720">
    <property type="entry name" value="NAD(P)-binding Rossmann-like Domain"/>
    <property type="match status" value="2"/>
</dbReference>
<evidence type="ECO:0000313" key="6">
    <source>
        <dbReference type="EMBL" id="GIN61735.1"/>
    </source>
</evidence>
<sequence length="432" mass="47658">MERRREDKQVAVVGLGKIGLALAAVIAENGFDVIGADINPHVVSLVNEGTSHVKNEPGLDELVKKNHQNKRLRATYKTVEAVKDADVIIVIVPVLIDDNHQTDYRYMDLAVNEIGKSIQKGALVIFETTVPVGDTRNRFGKKIEELSGLVAGQDFDLAYSPERVYSNRIVEDLANYPKVMGAINEGGLQRTVSFYHKALKCETMSVSSLETAEFSKVAECVYRDVNIALVNELAKFASEKGVLINEVIEASNSQPFSHLHKPGIGVGGHCIPIYPFFFINKGLEKGLTTLAREINDSMSHYGIGRLEHELGILTGKNILILGLSFRENVKEVTKSTALLLMEQLVQKGANVFVNDPQFSKEEIARFAVTPLSLSDESVKKIDGVIVQAFHQQYEGLDFAIFSRCKVVLDGRNVLNKEKISSLGMKYLGIGIE</sequence>
<evidence type="ECO:0000256" key="4">
    <source>
        <dbReference type="PIRNR" id="PIRNR000124"/>
    </source>
</evidence>
<dbReference type="SMART" id="SM00984">
    <property type="entry name" value="UDPG_MGDP_dh_C"/>
    <property type="match status" value="1"/>
</dbReference>
<dbReference type="InterPro" id="IPR006168">
    <property type="entry name" value="G3P_DH_NAD-dep"/>
</dbReference>
<comment type="similarity">
    <text evidence="1 4">Belongs to the UDP-glucose/GDP-mannose dehydrogenase family.</text>
</comment>
<keyword evidence="7" id="KW-1185">Reference proteome</keyword>
<dbReference type="GO" id="GO:0000271">
    <property type="term" value="P:polysaccharide biosynthetic process"/>
    <property type="evidence" value="ECO:0007669"/>
    <property type="project" value="InterPro"/>
</dbReference>
<dbReference type="SUPFAM" id="SSF52413">
    <property type="entry name" value="UDP-glucose/GDP-mannose dehydrogenase C-terminal domain"/>
    <property type="match status" value="1"/>
</dbReference>
<dbReference type="Pfam" id="PF03720">
    <property type="entry name" value="UDPG_MGDP_dh_C"/>
    <property type="match status" value="1"/>
</dbReference>
<gene>
    <name evidence="6" type="ORF">J27TS8_17280</name>
</gene>
<dbReference type="InterPro" id="IPR036220">
    <property type="entry name" value="UDP-Glc/GDP-Man_DH_C_sf"/>
</dbReference>
<dbReference type="PANTHER" id="PTHR43491:SF2">
    <property type="entry name" value="UDP-N-ACETYL-D-MANNOSAMINE DEHYDROGENASE"/>
    <property type="match status" value="1"/>
</dbReference>
<dbReference type="InterPro" id="IPR014026">
    <property type="entry name" value="UDP-Glc/GDP-Man_DH_dimer"/>
</dbReference>
<dbReference type="SUPFAM" id="SSF48179">
    <property type="entry name" value="6-phosphogluconate dehydrogenase C-terminal domain-like"/>
    <property type="match status" value="1"/>
</dbReference>
<dbReference type="Pfam" id="PF03721">
    <property type="entry name" value="UDPG_MGDP_dh_N"/>
    <property type="match status" value="1"/>
</dbReference>
<dbReference type="PIRSF" id="PIRSF500136">
    <property type="entry name" value="UDP_ManNAc_DH"/>
    <property type="match status" value="1"/>
</dbReference>
<dbReference type="GO" id="GO:0051287">
    <property type="term" value="F:NAD binding"/>
    <property type="evidence" value="ECO:0007669"/>
    <property type="project" value="InterPro"/>
</dbReference>
<dbReference type="PIRSF" id="PIRSF000124">
    <property type="entry name" value="UDPglc_GDPman_dh"/>
    <property type="match status" value="1"/>
</dbReference>
<keyword evidence="2" id="KW-0560">Oxidoreductase</keyword>
<evidence type="ECO:0000256" key="3">
    <source>
        <dbReference type="ARBA" id="ARBA00023027"/>
    </source>
</evidence>
<evidence type="ECO:0000256" key="2">
    <source>
        <dbReference type="ARBA" id="ARBA00023002"/>
    </source>
</evidence>
<dbReference type="InterPro" id="IPR001732">
    <property type="entry name" value="UDP-Glc/GDP-Man_DH_N"/>
</dbReference>
<dbReference type="Pfam" id="PF00984">
    <property type="entry name" value="UDPG_MGDP_dh"/>
    <property type="match status" value="1"/>
</dbReference>
<dbReference type="EMBL" id="BORC01000002">
    <property type="protein sequence ID" value="GIN61735.1"/>
    <property type="molecule type" value="Genomic_DNA"/>
</dbReference>
<feature type="domain" description="UDP-glucose/GDP-mannose dehydrogenase C-terminal" evidence="5">
    <location>
        <begin position="319"/>
        <end position="416"/>
    </location>
</feature>
<accession>A0A919WGY6</accession>
<dbReference type="PRINTS" id="PR00077">
    <property type="entry name" value="GPDHDRGNASE"/>
</dbReference>
<protein>
    <submittedName>
        <fullName evidence="6">NDP-sugar dehydrogenase</fullName>
    </submittedName>
</protein>
<evidence type="ECO:0000259" key="5">
    <source>
        <dbReference type="SMART" id="SM00984"/>
    </source>
</evidence>
<dbReference type="InterPro" id="IPR008927">
    <property type="entry name" value="6-PGluconate_DH-like_C_sf"/>
</dbReference>
<dbReference type="GO" id="GO:0006072">
    <property type="term" value="P:glycerol-3-phosphate metabolic process"/>
    <property type="evidence" value="ECO:0007669"/>
    <property type="project" value="InterPro"/>
</dbReference>
<dbReference type="InterPro" id="IPR014027">
    <property type="entry name" value="UDP-Glc/GDP-Man_DH_C"/>
</dbReference>
<dbReference type="InterPro" id="IPR017476">
    <property type="entry name" value="UDP-Glc/GDP-Man"/>
</dbReference>
<dbReference type="RefSeq" id="WP_212933497.1">
    <property type="nucleotide sequence ID" value="NZ_BORC01000002.1"/>
</dbReference>
<comment type="caution">
    <text evidence="6">The sequence shown here is derived from an EMBL/GenBank/DDBJ whole genome shotgun (WGS) entry which is preliminary data.</text>
</comment>
<keyword evidence="3" id="KW-0520">NAD</keyword>
<evidence type="ECO:0000256" key="1">
    <source>
        <dbReference type="ARBA" id="ARBA00006601"/>
    </source>
</evidence>
<dbReference type="AlphaFoldDB" id="A0A919WGY6"/>
<organism evidence="6 7">
    <name type="scientific">Robertmurraya siralis</name>
    <dbReference type="NCBI Taxonomy" id="77777"/>
    <lineage>
        <taxon>Bacteria</taxon>
        <taxon>Bacillati</taxon>
        <taxon>Bacillota</taxon>
        <taxon>Bacilli</taxon>
        <taxon>Bacillales</taxon>
        <taxon>Bacillaceae</taxon>
        <taxon>Robertmurraya</taxon>
    </lineage>
</organism>
<dbReference type="NCBIfam" id="TIGR03026">
    <property type="entry name" value="NDP-sugDHase"/>
    <property type="match status" value="1"/>
</dbReference>
<dbReference type="SUPFAM" id="SSF51735">
    <property type="entry name" value="NAD(P)-binding Rossmann-fold domains"/>
    <property type="match status" value="1"/>
</dbReference>
<dbReference type="Proteomes" id="UP000682111">
    <property type="component" value="Unassembled WGS sequence"/>
</dbReference>